<dbReference type="Proteomes" id="UP001304683">
    <property type="component" value="Chromosome"/>
</dbReference>
<dbReference type="PRINTS" id="PR00332">
    <property type="entry name" value="HISTRIAD"/>
</dbReference>
<sequence>MADCLFCRIVAGELPADKVYEDEHVLAFRDINPQAPQHVLVIPKRHIASLNEAREEDVPVLGHLQRVIPEVARRVGVADSGYRVVVNTGRDALQTVFHVHYHVLGGRALQWPPG</sequence>
<gene>
    <name evidence="3" type="ORF">Q5761_11265</name>
</gene>
<dbReference type="InterPro" id="IPR011146">
    <property type="entry name" value="HIT-like"/>
</dbReference>
<dbReference type="InterPro" id="IPR036265">
    <property type="entry name" value="HIT-like_sf"/>
</dbReference>
<dbReference type="PANTHER" id="PTHR23089">
    <property type="entry name" value="HISTIDINE TRIAD HIT PROTEIN"/>
    <property type="match status" value="1"/>
</dbReference>
<protein>
    <submittedName>
        <fullName evidence="3">Histidine triad nucleotide-binding protein</fullName>
    </submittedName>
</protein>
<evidence type="ECO:0000313" key="4">
    <source>
        <dbReference type="Proteomes" id="UP001304683"/>
    </source>
</evidence>
<keyword evidence="4" id="KW-1185">Reference proteome</keyword>
<dbReference type="EMBL" id="CP132508">
    <property type="protein sequence ID" value="WPD18924.1"/>
    <property type="molecule type" value="Genomic_DNA"/>
</dbReference>
<accession>A0ABZ0QQF9</accession>
<evidence type="ECO:0000313" key="3">
    <source>
        <dbReference type="EMBL" id="WPD18924.1"/>
    </source>
</evidence>
<feature type="short sequence motif" description="Histidine triad motif" evidence="1">
    <location>
        <begin position="98"/>
        <end position="102"/>
    </location>
</feature>
<dbReference type="Pfam" id="PF01230">
    <property type="entry name" value="HIT"/>
    <property type="match status" value="1"/>
</dbReference>
<dbReference type="SUPFAM" id="SSF54197">
    <property type="entry name" value="HIT-like"/>
    <property type="match status" value="1"/>
</dbReference>
<proteinExistence type="predicted"/>
<dbReference type="CDD" id="cd01276">
    <property type="entry name" value="PKCI_related"/>
    <property type="match status" value="1"/>
</dbReference>
<evidence type="ECO:0000259" key="2">
    <source>
        <dbReference type="PROSITE" id="PS51084"/>
    </source>
</evidence>
<dbReference type="Gene3D" id="3.30.428.10">
    <property type="entry name" value="HIT-like"/>
    <property type="match status" value="1"/>
</dbReference>
<evidence type="ECO:0000256" key="1">
    <source>
        <dbReference type="PROSITE-ProRule" id="PRU00464"/>
    </source>
</evidence>
<dbReference type="RefSeq" id="WP_135224439.1">
    <property type="nucleotide sequence ID" value="NZ_CP132508.1"/>
</dbReference>
<dbReference type="PROSITE" id="PS51084">
    <property type="entry name" value="HIT_2"/>
    <property type="match status" value="1"/>
</dbReference>
<feature type="domain" description="HIT" evidence="2">
    <location>
        <begin position="5"/>
        <end position="114"/>
    </location>
</feature>
<name>A0ABZ0QQF9_9FIRM</name>
<organism evidence="3 4">
    <name type="scientific">Thermaerobacter composti</name>
    <dbReference type="NCBI Taxonomy" id="554949"/>
    <lineage>
        <taxon>Bacteria</taxon>
        <taxon>Bacillati</taxon>
        <taxon>Bacillota</taxon>
        <taxon>Clostridia</taxon>
        <taxon>Eubacteriales</taxon>
        <taxon>Clostridiales Family XVII. Incertae Sedis</taxon>
        <taxon>Thermaerobacter</taxon>
    </lineage>
</organism>
<dbReference type="InterPro" id="IPR001310">
    <property type="entry name" value="Histidine_triad_HIT"/>
</dbReference>
<reference evidence="3 4" key="1">
    <citation type="submission" date="2023-08" db="EMBL/GenBank/DDBJ databases">
        <title>Genome sequence of Thermaerobacter compostii strain Ins1, a spore-forming filamentous bacterium isolated from a deep geothermal reservoir.</title>
        <authorList>
            <person name="Bregnard D."/>
            <person name="Gonzalez D."/>
            <person name="Junier P."/>
        </authorList>
    </citation>
    <scope>NUCLEOTIDE SEQUENCE [LARGE SCALE GENOMIC DNA]</scope>
    <source>
        <strain evidence="3 4">Ins1</strain>
    </source>
</reference>